<dbReference type="InterPro" id="IPR011042">
    <property type="entry name" value="6-blade_b-propeller_TolB-like"/>
</dbReference>
<dbReference type="SUPFAM" id="SSF69304">
    <property type="entry name" value="Tricorn protease N-terminal domain"/>
    <property type="match status" value="1"/>
</dbReference>
<dbReference type="Proteomes" id="UP000176996">
    <property type="component" value="Unassembled WGS sequence"/>
</dbReference>
<dbReference type="AlphaFoldDB" id="A0A1F6BUZ5"/>
<evidence type="ECO:0000313" key="1">
    <source>
        <dbReference type="EMBL" id="OGG40643.1"/>
    </source>
</evidence>
<dbReference type="EMBL" id="MFKK01000023">
    <property type="protein sequence ID" value="OGG40643.1"/>
    <property type="molecule type" value="Genomic_DNA"/>
</dbReference>
<proteinExistence type="predicted"/>
<evidence type="ECO:0000313" key="2">
    <source>
        <dbReference type="Proteomes" id="UP000176996"/>
    </source>
</evidence>
<evidence type="ECO:0008006" key="3">
    <source>
        <dbReference type="Google" id="ProtNLM"/>
    </source>
</evidence>
<dbReference type="Gene3D" id="2.120.10.30">
    <property type="entry name" value="TolB, C-terminal domain"/>
    <property type="match status" value="1"/>
</dbReference>
<gene>
    <name evidence="1" type="ORF">A3A21_03040</name>
</gene>
<protein>
    <recommendedName>
        <fullName evidence="3">SMP-30/Gluconolactonase/LRE-like region domain-containing protein</fullName>
    </recommendedName>
</protein>
<comment type="caution">
    <text evidence="1">The sequence shown here is derived from an EMBL/GenBank/DDBJ whole genome shotgun (WGS) entry which is preliminary data.</text>
</comment>
<organism evidence="1 2">
    <name type="scientific">Candidatus Jorgensenbacteria bacterium RIFCSPLOWO2_01_FULL_45_25b</name>
    <dbReference type="NCBI Taxonomy" id="1798471"/>
    <lineage>
        <taxon>Bacteria</taxon>
        <taxon>Candidatus Joergenseniibacteriota</taxon>
    </lineage>
</organism>
<dbReference type="STRING" id="1798471.A3A21_03040"/>
<accession>A0A1F6BUZ5</accession>
<reference evidence="1 2" key="1">
    <citation type="journal article" date="2016" name="Nat. Commun.">
        <title>Thousands of microbial genomes shed light on interconnected biogeochemical processes in an aquifer system.</title>
        <authorList>
            <person name="Anantharaman K."/>
            <person name="Brown C.T."/>
            <person name="Hug L.A."/>
            <person name="Sharon I."/>
            <person name="Castelle C.J."/>
            <person name="Probst A.J."/>
            <person name="Thomas B.C."/>
            <person name="Singh A."/>
            <person name="Wilkins M.J."/>
            <person name="Karaoz U."/>
            <person name="Brodie E.L."/>
            <person name="Williams K.H."/>
            <person name="Hubbard S.S."/>
            <person name="Banfield J.F."/>
        </authorList>
    </citation>
    <scope>NUCLEOTIDE SEQUENCE [LARGE SCALE GENOMIC DNA]</scope>
</reference>
<sequence length="282" mass="30787">MKVTRRFVFVALFVFVGVLLLASSVWGWEAVYTETSVVSGNVVERVLLLTEEGAVRSLGEGTLASWTPEGEIVFVRDGEIHIANKDGRIRSLGIVGSFPTVSRNYMTFNLQRGNRTFTSVVPRVGGELTLLAFGAGYPAISPDERFVVFHDGATGLVVSPIEGGGVQFLVRGEAPMFLPDGRLVFVDDFAQVPEVRIFDLETLVSTLLVSNGYPLSVTENSLVVYAAISRKEVRAVRSDGTMDRRLEGAPRNGTFRIFGAVEDSRAVEPRGKVATTWANLKR</sequence>
<name>A0A1F6BUZ5_9BACT</name>